<dbReference type="PANTHER" id="PTHR30472">
    <property type="entry name" value="FERRIC ENTEROBACTIN TRANSPORT SYSTEM PERMEASE PROTEIN"/>
    <property type="match status" value="1"/>
</dbReference>
<feature type="transmembrane region" description="Helical" evidence="8">
    <location>
        <begin position="93"/>
        <end position="120"/>
    </location>
</feature>
<comment type="similarity">
    <text evidence="2">Belongs to the binding-protein-dependent transport system permease family. FecCD subfamily.</text>
</comment>
<dbReference type="GO" id="GO:0022857">
    <property type="term" value="F:transmembrane transporter activity"/>
    <property type="evidence" value="ECO:0007669"/>
    <property type="project" value="InterPro"/>
</dbReference>
<dbReference type="CDD" id="cd06550">
    <property type="entry name" value="TM_ABC_iron-siderophores_like"/>
    <property type="match status" value="1"/>
</dbReference>
<evidence type="ECO:0000256" key="6">
    <source>
        <dbReference type="ARBA" id="ARBA00022989"/>
    </source>
</evidence>
<keyword evidence="4" id="KW-1003">Cell membrane</keyword>
<evidence type="ECO:0000256" key="2">
    <source>
        <dbReference type="ARBA" id="ARBA00007935"/>
    </source>
</evidence>
<evidence type="ECO:0000313" key="9">
    <source>
        <dbReference type="EMBL" id="ADK80151.1"/>
    </source>
</evidence>
<name>E1RCS1_SEDSS</name>
<dbReference type="OrthoDB" id="9792889at2"/>
<evidence type="ECO:0000313" key="10">
    <source>
        <dbReference type="Proteomes" id="UP000002318"/>
    </source>
</evidence>
<comment type="subcellular location">
    <subcellularLocation>
        <location evidence="1">Cell membrane</location>
        <topology evidence="1">Multi-pass membrane protein</topology>
    </subcellularLocation>
</comment>
<feature type="transmembrane region" description="Helical" evidence="8">
    <location>
        <begin position="126"/>
        <end position="146"/>
    </location>
</feature>
<proteinExistence type="inferred from homology"/>
<feature type="transmembrane region" description="Helical" evidence="8">
    <location>
        <begin position="316"/>
        <end position="335"/>
    </location>
</feature>
<feature type="transmembrane region" description="Helical" evidence="8">
    <location>
        <begin position="61"/>
        <end position="81"/>
    </location>
</feature>
<dbReference type="InterPro" id="IPR037294">
    <property type="entry name" value="ABC_BtuC-like"/>
</dbReference>
<feature type="transmembrane region" description="Helical" evidence="8">
    <location>
        <begin position="199"/>
        <end position="220"/>
    </location>
</feature>
<dbReference type="AlphaFoldDB" id="E1RCS1"/>
<sequence length="344" mass="35381">MNRILQWSGLLLLLLLLFLAGILFGSVNLPLSEVWKALYTSGGVPEQWRTIIVEFRLPRSLTALLAGAALSVSGLFMQTLFRNPLAGPSVLGINAGANLGVALVVLSSGIGGGAGLLTGLNGAGRWSLAIAAICGSLLVLLIILAASRRVASVTVLLLFGILFGYAANALVTLLIHFSAAEQIHSYITWSFGSFASTSWDHLAVMAPVLGLALLVSFMIAGPSDVMILGQVYAVTMGVPIIAVRGAMILCTALLAGTVGAFCGPVTFLGVAVPHLARGIFSASDHRTLIPASALSGASVALAADLIARLPGSNLSLPLNAVTSLFGAPVVMYVLLRERSGSGAL</sequence>
<dbReference type="PANTHER" id="PTHR30472:SF41">
    <property type="entry name" value="TRANSPORT SYSTEM PERMEASE PROTEIN"/>
    <property type="match status" value="1"/>
</dbReference>
<dbReference type="Gene3D" id="1.10.3470.10">
    <property type="entry name" value="ABC transporter involved in vitamin B12 uptake, BtuC"/>
    <property type="match status" value="1"/>
</dbReference>
<evidence type="ECO:0000256" key="7">
    <source>
        <dbReference type="ARBA" id="ARBA00023136"/>
    </source>
</evidence>
<dbReference type="GO" id="GO:0033214">
    <property type="term" value="P:siderophore-iron import into cell"/>
    <property type="evidence" value="ECO:0007669"/>
    <property type="project" value="TreeGrafter"/>
</dbReference>
<dbReference type="Proteomes" id="UP000002318">
    <property type="component" value="Chromosome"/>
</dbReference>
<dbReference type="RefSeq" id="WP_013253615.1">
    <property type="nucleotide sequence ID" value="NC_014364.1"/>
</dbReference>
<dbReference type="SUPFAM" id="SSF81345">
    <property type="entry name" value="ABC transporter involved in vitamin B12 uptake, BtuC"/>
    <property type="match status" value="1"/>
</dbReference>
<evidence type="ECO:0000256" key="8">
    <source>
        <dbReference type="SAM" id="Phobius"/>
    </source>
</evidence>
<dbReference type="Pfam" id="PF01032">
    <property type="entry name" value="FecCD"/>
    <property type="match status" value="1"/>
</dbReference>
<dbReference type="GO" id="GO:0005886">
    <property type="term" value="C:plasma membrane"/>
    <property type="evidence" value="ECO:0007669"/>
    <property type="project" value="UniProtKB-SubCell"/>
</dbReference>
<dbReference type="eggNOG" id="COG0609">
    <property type="taxonomic scope" value="Bacteria"/>
</dbReference>
<evidence type="ECO:0000256" key="1">
    <source>
        <dbReference type="ARBA" id="ARBA00004651"/>
    </source>
</evidence>
<evidence type="ECO:0000256" key="5">
    <source>
        <dbReference type="ARBA" id="ARBA00022692"/>
    </source>
</evidence>
<reference evidence="9 10" key="1">
    <citation type="journal article" date="2010" name="Stand. Genomic Sci.">
        <title>Complete genome sequence of Spirochaeta smaragdinae type strain (SEBR 4228).</title>
        <authorList>
            <person name="Mavromatis K."/>
            <person name="Yasawong M."/>
            <person name="Chertkov O."/>
            <person name="Lapidus A."/>
            <person name="Lucas S."/>
            <person name="Nolan M."/>
            <person name="Del Rio T.G."/>
            <person name="Tice H."/>
            <person name="Cheng J.F."/>
            <person name="Pitluck S."/>
            <person name="Liolios K."/>
            <person name="Ivanova N."/>
            <person name="Tapia R."/>
            <person name="Han C."/>
            <person name="Bruce D."/>
            <person name="Goodwin L."/>
            <person name="Pati A."/>
            <person name="Chen A."/>
            <person name="Palaniappan K."/>
            <person name="Land M."/>
            <person name="Hauser L."/>
            <person name="Chang Y.J."/>
            <person name="Jeffries C.D."/>
            <person name="Detter J.C."/>
            <person name="Rohde M."/>
            <person name="Brambilla E."/>
            <person name="Spring S."/>
            <person name="Goker M."/>
            <person name="Sikorski J."/>
            <person name="Woyke T."/>
            <person name="Bristow J."/>
            <person name="Eisen J.A."/>
            <person name="Markowitz V."/>
            <person name="Hugenholtz P."/>
            <person name="Klenk H.P."/>
            <person name="Kyrpides N.C."/>
        </authorList>
    </citation>
    <scope>NUCLEOTIDE SEQUENCE [LARGE SCALE GENOMIC DNA]</scope>
    <source>
        <strain evidence="10">DSM 11293 / JCM 15392 / SEBR 4228</strain>
    </source>
</reference>
<keyword evidence="7 8" id="KW-0472">Membrane</keyword>
<keyword evidence="3" id="KW-0813">Transport</keyword>
<evidence type="ECO:0000256" key="4">
    <source>
        <dbReference type="ARBA" id="ARBA00022475"/>
    </source>
</evidence>
<feature type="transmembrane region" description="Helical" evidence="8">
    <location>
        <begin position="253"/>
        <end position="276"/>
    </location>
</feature>
<feature type="transmembrane region" description="Helical" evidence="8">
    <location>
        <begin position="288"/>
        <end position="310"/>
    </location>
</feature>
<dbReference type="InterPro" id="IPR000522">
    <property type="entry name" value="ABC_transptr_permease_BtuC"/>
</dbReference>
<dbReference type="HOGENOM" id="CLU_013016_0_0_12"/>
<organism evidence="9 10">
    <name type="scientific">Sediminispirochaeta smaragdinae (strain DSM 11293 / JCM 15392 / SEBR 4228)</name>
    <name type="common">Spirochaeta smaragdinae</name>
    <dbReference type="NCBI Taxonomy" id="573413"/>
    <lineage>
        <taxon>Bacteria</taxon>
        <taxon>Pseudomonadati</taxon>
        <taxon>Spirochaetota</taxon>
        <taxon>Spirochaetia</taxon>
        <taxon>Spirochaetales</taxon>
        <taxon>Spirochaetaceae</taxon>
        <taxon>Sediminispirochaeta</taxon>
    </lineage>
</organism>
<evidence type="ECO:0000256" key="3">
    <source>
        <dbReference type="ARBA" id="ARBA00022448"/>
    </source>
</evidence>
<feature type="transmembrane region" description="Helical" evidence="8">
    <location>
        <begin position="227"/>
        <end position="247"/>
    </location>
</feature>
<feature type="transmembrane region" description="Helical" evidence="8">
    <location>
        <begin position="153"/>
        <end position="179"/>
    </location>
</feature>
<keyword evidence="5 8" id="KW-0812">Transmembrane</keyword>
<accession>E1RCS1</accession>
<dbReference type="STRING" id="573413.Spirs_1018"/>
<dbReference type="EMBL" id="CP002116">
    <property type="protein sequence ID" value="ADK80151.1"/>
    <property type="molecule type" value="Genomic_DNA"/>
</dbReference>
<dbReference type="KEGG" id="ssm:Spirs_1018"/>
<keyword evidence="10" id="KW-1185">Reference proteome</keyword>
<protein>
    <submittedName>
        <fullName evidence="9">Transport system permease protein</fullName>
    </submittedName>
</protein>
<gene>
    <name evidence="9" type="ordered locus">Spirs_1018</name>
</gene>
<keyword evidence="6 8" id="KW-1133">Transmembrane helix</keyword>